<keyword evidence="11 15" id="KW-0448">Lipopolysaccharide biosynthesis</keyword>
<organism evidence="17 18">
    <name type="scientific">Vibrio mytili</name>
    <dbReference type="NCBI Taxonomy" id="50718"/>
    <lineage>
        <taxon>Bacteria</taxon>
        <taxon>Pseudomonadati</taxon>
        <taxon>Pseudomonadota</taxon>
        <taxon>Gammaproteobacteria</taxon>
        <taxon>Vibrionales</taxon>
        <taxon>Vibrionaceae</taxon>
        <taxon>Vibrio</taxon>
    </lineage>
</organism>
<keyword evidence="5 15" id="KW-1003">Cell membrane</keyword>
<dbReference type="GO" id="GO:0005524">
    <property type="term" value="F:ATP binding"/>
    <property type="evidence" value="ECO:0007669"/>
    <property type="project" value="UniProtKB-UniRule"/>
</dbReference>
<evidence type="ECO:0000256" key="6">
    <source>
        <dbReference type="ARBA" id="ARBA00022519"/>
    </source>
</evidence>
<accession>A0A0C3I564</accession>
<evidence type="ECO:0000256" key="1">
    <source>
        <dbReference type="ARBA" id="ARBA00004515"/>
    </source>
</evidence>
<dbReference type="InterPro" id="IPR000719">
    <property type="entry name" value="Prot_kinase_dom"/>
</dbReference>
<evidence type="ECO:0000256" key="8">
    <source>
        <dbReference type="ARBA" id="ARBA00022741"/>
    </source>
</evidence>
<keyword evidence="9 15" id="KW-0418">Kinase</keyword>
<dbReference type="Proteomes" id="UP000031977">
    <property type="component" value="Unassembled WGS sequence"/>
</dbReference>
<dbReference type="AlphaFoldDB" id="A0A0C3I564"/>
<evidence type="ECO:0000259" key="16">
    <source>
        <dbReference type="PROSITE" id="PS50011"/>
    </source>
</evidence>
<keyword evidence="8 15" id="KW-0547">Nucleotide-binding</keyword>
<dbReference type="HAMAP" id="MF_00521">
    <property type="entry name" value="KDO_kinase"/>
    <property type="match status" value="1"/>
</dbReference>
<keyword evidence="10 15" id="KW-0067">ATP-binding</keyword>
<protein>
    <recommendedName>
        <fullName evidence="13 15">3-deoxy-D-manno-octulosonic acid kinase</fullName>
        <shortName evidence="15">Kdo kinase</shortName>
        <ecNumber evidence="4 15">2.7.1.166</ecNumber>
    </recommendedName>
</protein>
<comment type="caution">
    <text evidence="17">The sequence shown here is derived from an EMBL/GenBank/DDBJ whole genome shotgun (WGS) entry which is preliminary data.</text>
</comment>
<evidence type="ECO:0000256" key="13">
    <source>
        <dbReference type="ARBA" id="ARBA00029511"/>
    </source>
</evidence>
<evidence type="ECO:0000256" key="12">
    <source>
        <dbReference type="ARBA" id="ARBA00023136"/>
    </source>
</evidence>
<dbReference type="PROSITE" id="PS50011">
    <property type="entry name" value="PROTEIN_KINASE_DOM"/>
    <property type="match status" value="1"/>
</dbReference>
<dbReference type="InterPro" id="IPR022826">
    <property type="entry name" value="KDO_kinase"/>
</dbReference>
<comment type="similarity">
    <text evidence="3 15">Belongs to the protein kinase superfamily. KdkA/RfaP family.</text>
</comment>
<feature type="domain" description="Protein kinase" evidence="16">
    <location>
        <begin position="26"/>
        <end position="236"/>
    </location>
</feature>
<evidence type="ECO:0000256" key="14">
    <source>
        <dbReference type="ARBA" id="ARBA00034417"/>
    </source>
</evidence>
<dbReference type="InterPro" id="IPR011009">
    <property type="entry name" value="Kinase-like_dom_sf"/>
</dbReference>
<comment type="catalytic activity">
    <reaction evidence="14 15">
        <text>an alpha-Kdo-(2-&gt;6)-lipid IVA + ATP = a 4-O-phospho-alpha-Kdo-(2-&gt;6)-lipid IVA + ADP + H(+)</text>
        <dbReference type="Rhea" id="RHEA:74271"/>
        <dbReference type="ChEBI" id="CHEBI:15378"/>
        <dbReference type="ChEBI" id="CHEBI:30616"/>
        <dbReference type="ChEBI" id="CHEBI:176428"/>
        <dbReference type="ChEBI" id="CHEBI:193140"/>
        <dbReference type="ChEBI" id="CHEBI:456216"/>
        <dbReference type="EC" id="2.7.1.166"/>
    </reaction>
</comment>
<keyword evidence="18" id="KW-1185">Reference proteome</keyword>
<evidence type="ECO:0000256" key="4">
    <source>
        <dbReference type="ARBA" id="ARBA00011988"/>
    </source>
</evidence>
<dbReference type="OrthoDB" id="6854449at2"/>
<proteinExistence type="inferred from homology"/>
<comment type="pathway">
    <text evidence="2 15">Bacterial outer membrane biogenesis; LPS core biosynthesis.</text>
</comment>
<dbReference type="RefSeq" id="WP_041156222.1">
    <property type="nucleotide sequence ID" value="NZ_CBCRVP010000020.1"/>
</dbReference>
<dbReference type="Gene3D" id="1.10.510.10">
    <property type="entry name" value="Transferase(Phosphotransferase) domain 1"/>
    <property type="match status" value="1"/>
</dbReference>
<evidence type="ECO:0000256" key="5">
    <source>
        <dbReference type="ARBA" id="ARBA00022475"/>
    </source>
</evidence>
<keyword evidence="6 15" id="KW-0997">Cell inner membrane</keyword>
<name>A0A0C3I564_9VIBR</name>
<dbReference type="NCBIfam" id="NF002475">
    <property type="entry name" value="PRK01723.1"/>
    <property type="match status" value="1"/>
</dbReference>
<evidence type="ECO:0000256" key="11">
    <source>
        <dbReference type="ARBA" id="ARBA00022985"/>
    </source>
</evidence>
<reference evidence="17 18" key="1">
    <citation type="submission" date="2015-01" db="EMBL/GenBank/DDBJ databases">
        <title>Draft genome of Vibrio mytili type strain CAIM 528.</title>
        <authorList>
            <person name="Gonzalez-Castillo A."/>
            <person name="Gomez-Gil B."/>
            <person name="Enciso-Ibarra J."/>
        </authorList>
    </citation>
    <scope>NUCLEOTIDE SEQUENCE [LARGE SCALE GENOMIC DNA]</scope>
    <source>
        <strain evidence="17 18">CAIM 528</strain>
    </source>
</reference>
<dbReference type="GO" id="GO:0005886">
    <property type="term" value="C:plasma membrane"/>
    <property type="evidence" value="ECO:0007669"/>
    <property type="project" value="UniProtKB-SubCell"/>
</dbReference>
<gene>
    <name evidence="15" type="primary">kdkA</name>
    <name evidence="17" type="ORF">SU60_14970</name>
</gene>
<dbReference type="GO" id="GO:0004672">
    <property type="term" value="F:protein kinase activity"/>
    <property type="evidence" value="ECO:0007669"/>
    <property type="project" value="InterPro"/>
</dbReference>
<dbReference type="SUPFAM" id="SSF56112">
    <property type="entry name" value="Protein kinase-like (PK-like)"/>
    <property type="match status" value="1"/>
</dbReference>
<evidence type="ECO:0000256" key="15">
    <source>
        <dbReference type="HAMAP-Rule" id="MF_00521"/>
    </source>
</evidence>
<dbReference type="GO" id="GO:0009244">
    <property type="term" value="P:lipopolysaccharide core region biosynthetic process"/>
    <property type="evidence" value="ECO:0007669"/>
    <property type="project" value="UniProtKB-UniRule"/>
</dbReference>
<evidence type="ECO:0000313" key="17">
    <source>
        <dbReference type="EMBL" id="KIN10165.1"/>
    </source>
</evidence>
<feature type="active site" evidence="15">
    <location>
        <position position="166"/>
    </location>
</feature>
<keyword evidence="12 15" id="KW-0472">Membrane</keyword>
<sequence length="236" mass="27001">MKLFQQNNLRIWYDESSVSDPVQSLFDIDYWQREGAVVGSATGRGTTWFVQLKGMQAALRHYRRGGLFGKLVKDNYWFSGWENTRSAQEFQLLLTLTKAGVNVPKPIAARAVKMGLTYQADLLSERIPHAKDLVDILQEQSLSAKMYERIGEEIAKMHNAGVNHTDLNIHNILIDADDTVWIIDFDKCAQTPGSSWRQGNLDRLHRSFQKELAKCKIHWQPTEFDAVVKGYESSVR</sequence>
<dbReference type="EC" id="2.7.1.166" evidence="4 15"/>
<evidence type="ECO:0000256" key="9">
    <source>
        <dbReference type="ARBA" id="ARBA00022777"/>
    </source>
</evidence>
<evidence type="ECO:0000256" key="3">
    <source>
        <dbReference type="ARBA" id="ARBA00010327"/>
    </source>
</evidence>
<dbReference type="Pfam" id="PF06293">
    <property type="entry name" value="Kdo"/>
    <property type="match status" value="1"/>
</dbReference>
<evidence type="ECO:0000256" key="2">
    <source>
        <dbReference type="ARBA" id="ARBA00004713"/>
    </source>
</evidence>
<comment type="function">
    <text evidence="15">Catalyzes the ATP-dependent phosphorylation of the 3-deoxy-D-manno-octulosonic acid (Kdo) residue in Kdo-lipid IV(A) at the 4-OH position.</text>
</comment>
<dbReference type="STRING" id="50718.SU60_14970"/>
<comment type="subcellular location">
    <subcellularLocation>
        <location evidence="1 15">Cell inner membrane</location>
        <topology evidence="1 15">Peripheral membrane protein</topology>
        <orientation evidence="1 15">Cytoplasmic side</orientation>
    </subcellularLocation>
</comment>
<keyword evidence="7 15" id="KW-0808">Transferase</keyword>
<dbReference type="UniPathway" id="UPA00958"/>
<dbReference type="EMBL" id="JXOK01000058">
    <property type="protein sequence ID" value="KIN10165.1"/>
    <property type="molecule type" value="Genomic_DNA"/>
</dbReference>
<evidence type="ECO:0000256" key="7">
    <source>
        <dbReference type="ARBA" id="ARBA00022679"/>
    </source>
</evidence>
<evidence type="ECO:0000256" key="10">
    <source>
        <dbReference type="ARBA" id="ARBA00022840"/>
    </source>
</evidence>
<evidence type="ECO:0000313" key="18">
    <source>
        <dbReference type="Proteomes" id="UP000031977"/>
    </source>
</evidence>